<dbReference type="SUPFAM" id="SSF109604">
    <property type="entry name" value="HD-domain/PDEase-like"/>
    <property type="match status" value="1"/>
</dbReference>
<comment type="caution">
    <text evidence="1">The sequence shown here is derived from an EMBL/GenBank/DDBJ whole genome shotgun (WGS) entry which is preliminary data.</text>
</comment>
<dbReference type="Gene3D" id="1.20.1250.30">
    <property type="match status" value="1"/>
</dbReference>
<organism evidence="1">
    <name type="scientific">marine sediment metagenome</name>
    <dbReference type="NCBI Taxonomy" id="412755"/>
    <lineage>
        <taxon>unclassified sequences</taxon>
        <taxon>metagenomes</taxon>
        <taxon>ecological metagenomes</taxon>
    </lineage>
</organism>
<dbReference type="AlphaFoldDB" id="X1SH66"/>
<dbReference type="EMBL" id="BARW01000637">
    <property type="protein sequence ID" value="GAI67104.1"/>
    <property type="molecule type" value="Genomic_DNA"/>
</dbReference>
<proteinExistence type="predicted"/>
<protein>
    <submittedName>
        <fullName evidence="1">Uncharacterized protein</fullName>
    </submittedName>
</protein>
<gene>
    <name evidence="1" type="ORF">S12H4_02557</name>
</gene>
<accession>X1SH66</accession>
<evidence type="ECO:0000313" key="1">
    <source>
        <dbReference type="EMBL" id="GAI67104.1"/>
    </source>
</evidence>
<name>X1SH66_9ZZZZ</name>
<reference evidence="1" key="1">
    <citation type="journal article" date="2014" name="Front. Microbiol.">
        <title>High frequency of phylogenetically diverse reductive dehalogenase-homologous genes in deep subseafloor sedimentary metagenomes.</title>
        <authorList>
            <person name="Kawai M."/>
            <person name="Futagami T."/>
            <person name="Toyoda A."/>
            <person name="Takaki Y."/>
            <person name="Nishi S."/>
            <person name="Hori S."/>
            <person name="Arai W."/>
            <person name="Tsubouchi T."/>
            <person name="Morono Y."/>
            <person name="Uchiyama I."/>
            <person name="Ito T."/>
            <person name="Fujiyama A."/>
            <person name="Inagaki F."/>
            <person name="Takami H."/>
        </authorList>
    </citation>
    <scope>NUCLEOTIDE SEQUENCE</scope>
    <source>
        <strain evidence="1">Expedition CK06-06</strain>
    </source>
</reference>
<sequence length="183" mass="21175">MCRNSATFRDSILPSLKPFFREDKEPTLQEFLGLTDYVVLAQVSEWKNAEDGILSDLTKIFFARGDGGFKVAFDSTDELPMVTKIWEKENNARKHLQGNNLDPEYYLLKDEFDVEVYKPYAPESETEEMSPENVIMLSDDSPEANIREISNVLTRLKPIAKKLRTARYYCPEEHKEVIKELLS</sequence>